<feature type="region of interest" description="Disordered" evidence="5">
    <location>
        <begin position="28"/>
        <end position="57"/>
    </location>
</feature>
<organism evidence="7 8">
    <name type="scientific">Leucosporidium creatinivorum</name>
    <dbReference type="NCBI Taxonomy" id="106004"/>
    <lineage>
        <taxon>Eukaryota</taxon>
        <taxon>Fungi</taxon>
        <taxon>Dikarya</taxon>
        <taxon>Basidiomycota</taxon>
        <taxon>Pucciniomycotina</taxon>
        <taxon>Microbotryomycetes</taxon>
        <taxon>Leucosporidiales</taxon>
        <taxon>Leucosporidium</taxon>
    </lineage>
</organism>
<dbReference type="InParanoid" id="A0A1Y2DGK9"/>
<comment type="caution">
    <text evidence="7">The sequence shown here is derived from an EMBL/GenBank/DDBJ whole genome shotgun (WGS) entry which is preliminary data.</text>
</comment>
<evidence type="ECO:0000259" key="6">
    <source>
        <dbReference type="SMART" id="SM00903"/>
    </source>
</evidence>
<evidence type="ECO:0000256" key="5">
    <source>
        <dbReference type="SAM" id="MobiDB-lite"/>
    </source>
</evidence>
<evidence type="ECO:0000313" key="7">
    <source>
        <dbReference type="EMBL" id="ORY58357.1"/>
    </source>
</evidence>
<comment type="cofactor">
    <cofactor evidence="1">
        <name>FMN</name>
        <dbReference type="ChEBI" id="CHEBI:58210"/>
    </cofactor>
</comment>
<name>A0A1Y2DGK9_9BASI</name>
<feature type="domain" description="Flavin reductase like" evidence="6">
    <location>
        <begin position="70"/>
        <end position="219"/>
    </location>
</feature>
<dbReference type="InterPro" id="IPR002563">
    <property type="entry name" value="Flavin_Rdtase-like_dom"/>
</dbReference>
<dbReference type="STRING" id="106004.A0A1Y2DGK9"/>
<dbReference type="GO" id="GO:0010181">
    <property type="term" value="F:FMN binding"/>
    <property type="evidence" value="ECO:0007669"/>
    <property type="project" value="InterPro"/>
</dbReference>
<dbReference type="PANTHER" id="PTHR33798:SF5">
    <property type="entry name" value="FLAVIN REDUCTASE LIKE DOMAIN-CONTAINING PROTEIN"/>
    <property type="match status" value="1"/>
</dbReference>
<dbReference type="InterPro" id="IPR012349">
    <property type="entry name" value="Split_barrel_FMN-bd"/>
</dbReference>
<evidence type="ECO:0000313" key="8">
    <source>
        <dbReference type="Proteomes" id="UP000193467"/>
    </source>
</evidence>
<gene>
    <name evidence="7" type="ORF">BCR35DRAFT_347220</name>
</gene>
<dbReference type="Pfam" id="PF01613">
    <property type="entry name" value="Flavin_Reduct"/>
    <property type="match status" value="1"/>
</dbReference>
<reference evidence="7 8" key="1">
    <citation type="submission" date="2016-07" db="EMBL/GenBank/DDBJ databases">
        <title>Pervasive Adenine N6-methylation of Active Genes in Fungi.</title>
        <authorList>
            <consortium name="DOE Joint Genome Institute"/>
            <person name="Mondo S.J."/>
            <person name="Dannebaum R.O."/>
            <person name="Kuo R.C."/>
            <person name="Labutti K."/>
            <person name="Haridas S."/>
            <person name="Kuo A."/>
            <person name="Salamov A."/>
            <person name="Ahrendt S.R."/>
            <person name="Lipzen A."/>
            <person name="Sullivan W."/>
            <person name="Andreopoulos W.B."/>
            <person name="Clum A."/>
            <person name="Lindquist E."/>
            <person name="Daum C."/>
            <person name="Ramamoorthy G.K."/>
            <person name="Gryganskyi A."/>
            <person name="Culley D."/>
            <person name="Magnuson J.K."/>
            <person name="James T.Y."/>
            <person name="O'Malley M.A."/>
            <person name="Stajich J.E."/>
            <person name="Spatafora J.W."/>
            <person name="Visel A."/>
            <person name="Grigoriev I.V."/>
        </authorList>
    </citation>
    <scope>NUCLEOTIDE SEQUENCE [LARGE SCALE GENOMIC DNA]</scope>
    <source>
        <strain evidence="7 8">62-1032</strain>
    </source>
</reference>
<proteinExistence type="inferred from homology"/>
<sequence length="267" mass="29691">MPTFRPFKEVEAERPDFDPSLEWHYTKTPNPEWKVGGGASTPAPKGKKMVQLDPNDRKRDPIDNYSLMISGYGPRPVAFASTISKDGKSNLSPFSYTTFVNHDPPTMIIGFSPKIKDTFRNIIETGEVVINMISEDFVEAANMSCIDAPPEVSEWALTGLTKTDSAVVKPPRVGESLFAVECKLMDYKLLNNTEGQQTGGYAVLEGVMFHIREDAMDAEMTTCDQKVLKNVVRMGGITFGRVTSGYELPRPFYSALTAEEKEMVVEK</sequence>
<dbReference type="SMART" id="SM00903">
    <property type="entry name" value="Flavin_Reduct"/>
    <property type="match status" value="1"/>
</dbReference>
<evidence type="ECO:0000256" key="3">
    <source>
        <dbReference type="ARBA" id="ARBA00022643"/>
    </source>
</evidence>
<dbReference type="OrthoDB" id="298012at2759"/>
<dbReference type="Proteomes" id="UP000193467">
    <property type="component" value="Unassembled WGS sequence"/>
</dbReference>
<evidence type="ECO:0000256" key="4">
    <source>
        <dbReference type="ARBA" id="ARBA00038054"/>
    </source>
</evidence>
<dbReference type="SUPFAM" id="SSF50475">
    <property type="entry name" value="FMN-binding split barrel"/>
    <property type="match status" value="1"/>
</dbReference>
<dbReference type="EMBL" id="MCGR01000079">
    <property type="protein sequence ID" value="ORY58357.1"/>
    <property type="molecule type" value="Genomic_DNA"/>
</dbReference>
<comment type="similarity">
    <text evidence="4">Belongs to the flavoredoxin family.</text>
</comment>
<evidence type="ECO:0000256" key="1">
    <source>
        <dbReference type="ARBA" id="ARBA00001917"/>
    </source>
</evidence>
<keyword evidence="3" id="KW-0288">FMN</keyword>
<dbReference type="PANTHER" id="PTHR33798">
    <property type="entry name" value="FLAVOPROTEIN OXYGENASE"/>
    <property type="match status" value="1"/>
</dbReference>
<evidence type="ECO:0000256" key="2">
    <source>
        <dbReference type="ARBA" id="ARBA00022630"/>
    </source>
</evidence>
<keyword evidence="8" id="KW-1185">Reference proteome</keyword>
<accession>A0A1Y2DGK9</accession>
<keyword evidence="2" id="KW-0285">Flavoprotein</keyword>
<protein>
    <recommendedName>
        <fullName evidence="6">Flavin reductase like domain-containing protein</fullName>
    </recommendedName>
</protein>
<dbReference type="Gene3D" id="2.30.110.10">
    <property type="entry name" value="Electron Transport, Fmn-binding Protein, Chain A"/>
    <property type="match status" value="1"/>
</dbReference>
<dbReference type="AlphaFoldDB" id="A0A1Y2DGK9"/>